<accession>A0ABV2T160</accession>
<dbReference type="Proteomes" id="UP001549749">
    <property type="component" value="Unassembled WGS sequence"/>
</dbReference>
<evidence type="ECO:0000256" key="1">
    <source>
        <dbReference type="ARBA" id="ARBA00001933"/>
    </source>
</evidence>
<protein>
    <submittedName>
        <fullName evidence="7">Pyridoxal-dependent decarboxylase</fullName>
    </submittedName>
</protein>
<organism evidence="7 8">
    <name type="scientific">Chitinophaga defluvii</name>
    <dbReference type="NCBI Taxonomy" id="3163343"/>
    <lineage>
        <taxon>Bacteria</taxon>
        <taxon>Pseudomonadati</taxon>
        <taxon>Bacteroidota</taxon>
        <taxon>Chitinophagia</taxon>
        <taxon>Chitinophagales</taxon>
        <taxon>Chitinophagaceae</taxon>
        <taxon>Chitinophaga</taxon>
    </lineage>
</organism>
<dbReference type="PRINTS" id="PR00800">
    <property type="entry name" value="YHDCRBOXLASE"/>
</dbReference>
<dbReference type="InterPro" id="IPR002129">
    <property type="entry name" value="PyrdxlP-dep_de-COase"/>
</dbReference>
<dbReference type="Pfam" id="PF00282">
    <property type="entry name" value="Pyridoxal_deC"/>
    <property type="match status" value="1"/>
</dbReference>
<keyword evidence="3" id="KW-0210">Decarboxylase</keyword>
<dbReference type="Gene3D" id="3.40.640.10">
    <property type="entry name" value="Type I PLP-dependent aspartate aminotransferase-like (Major domain)"/>
    <property type="match status" value="1"/>
</dbReference>
<proteinExistence type="inferred from homology"/>
<evidence type="ECO:0000313" key="7">
    <source>
        <dbReference type="EMBL" id="MET6996370.1"/>
    </source>
</evidence>
<dbReference type="EMBL" id="JBEXAC010000001">
    <property type="protein sequence ID" value="MET6996370.1"/>
    <property type="molecule type" value="Genomic_DNA"/>
</dbReference>
<evidence type="ECO:0000256" key="6">
    <source>
        <dbReference type="RuleBase" id="RU000382"/>
    </source>
</evidence>
<gene>
    <name evidence="7" type="ORF">ABR189_03285</name>
</gene>
<evidence type="ECO:0000256" key="4">
    <source>
        <dbReference type="ARBA" id="ARBA00022898"/>
    </source>
</evidence>
<comment type="caution">
    <text evidence="7">The sequence shown here is derived from an EMBL/GenBank/DDBJ whole genome shotgun (WGS) entry which is preliminary data.</text>
</comment>
<comment type="similarity">
    <text evidence="2 6">Belongs to the group II decarboxylase family.</text>
</comment>
<keyword evidence="4 6" id="KW-0663">Pyridoxal phosphate</keyword>
<evidence type="ECO:0000256" key="2">
    <source>
        <dbReference type="ARBA" id="ARBA00009533"/>
    </source>
</evidence>
<sequence>MYFRLKKDHEEIPYLLESAKDVSVSFLSAIDTMPVSKATPAFPQAVLPAEGMGGADTWAYFLKQYAPYLSASAGPRYWGFVTGGVTPAAITGDWLATAVDMNAADKSGVSYHIETETIALLRNLLGLPTAFSGFFISGATMSNFTGLAIGRQWVGMERGVDIGKAGLAALGPIKVLSAAPHSSVLKALSMLGLGREAWVKIPALPDREAVDINALKAWLETNEGPFIYVANAGTVNTVDFDDIAALAALKQTHRFWLHVDAAFGGFAACSDTYRHLLSGWELADSITIDAHKWLNVPYDSAMVFCRHPALQSAVFQNAGAAYLGDPAKDFNFINYVPENSRRLRALPAWFSLMAYGAAGYRDIVENNIRLAQQLGQLIEKSKHFKLLAPVRLCVVCFTLDVPQAAHAETVQAFLEKLNAGGVVYMTATVYNGTPAIRAALVNWRTVEEDVTVAFEEMEAVFETINVQA</sequence>
<dbReference type="Gene3D" id="3.90.1150.170">
    <property type="match status" value="1"/>
</dbReference>
<dbReference type="PANTHER" id="PTHR11999">
    <property type="entry name" value="GROUP II PYRIDOXAL-5-PHOSPHATE DECARBOXYLASE"/>
    <property type="match status" value="1"/>
</dbReference>
<dbReference type="InterPro" id="IPR015424">
    <property type="entry name" value="PyrdxlP-dep_Trfase"/>
</dbReference>
<evidence type="ECO:0000313" key="8">
    <source>
        <dbReference type="Proteomes" id="UP001549749"/>
    </source>
</evidence>
<dbReference type="InterPro" id="IPR015421">
    <property type="entry name" value="PyrdxlP-dep_Trfase_major"/>
</dbReference>
<dbReference type="RefSeq" id="WP_354659016.1">
    <property type="nucleotide sequence ID" value="NZ_JBEXAC010000001.1"/>
</dbReference>
<evidence type="ECO:0000256" key="3">
    <source>
        <dbReference type="ARBA" id="ARBA00022793"/>
    </source>
</evidence>
<dbReference type="PANTHER" id="PTHR11999:SF70">
    <property type="entry name" value="MIP05841P"/>
    <property type="match status" value="1"/>
</dbReference>
<dbReference type="InterPro" id="IPR010977">
    <property type="entry name" value="Aromatic_deC"/>
</dbReference>
<keyword evidence="8" id="KW-1185">Reference proteome</keyword>
<keyword evidence="5 6" id="KW-0456">Lyase</keyword>
<dbReference type="InterPro" id="IPR015422">
    <property type="entry name" value="PyrdxlP-dep_Trfase_small"/>
</dbReference>
<comment type="cofactor">
    <cofactor evidence="1 6">
        <name>pyridoxal 5'-phosphate</name>
        <dbReference type="ChEBI" id="CHEBI:597326"/>
    </cofactor>
</comment>
<evidence type="ECO:0000256" key="5">
    <source>
        <dbReference type="ARBA" id="ARBA00023239"/>
    </source>
</evidence>
<reference evidence="7 8" key="1">
    <citation type="submission" date="2024-06" db="EMBL/GenBank/DDBJ databases">
        <title>Chitinophaga defluvii sp. nov., isolated from municipal sewage.</title>
        <authorList>
            <person name="Zhang L."/>
        </authorList>
    </citation>
    <scope>NUCLEOTIDE SEQUENCE [LARGE SCALE GENOMIC DNA]</scope>
    <source>
        <strain evidence="7 8">H8</strain>
    </source>
</reference>
<dbReference type="SUPFAM" id="SSF53383">
    <property type="entry name" value="PLP-dependent transferases"/>
    <property type="match status" value="1"/>
</dbReference>
<name>A0ABV2T160_9BACT</name>
<dbReference type="Gene3D" id="3.90.1150.10">
    <property type="entry name" value="Aspartate Aminotransferase, domain 1"/>
    <property type="match status" value="1"/>
</dbReference>